<evidence type="ECO:0000313" key="7">
    <source>
        <dbReference type="Proteomes" id="UP000316181"/>
    </source>
</evidence>
<comment type="caution">
    <text evidence="6">The sequence shown here is derived from an EMBL/GenBank/DDBJ whole genome shotgun (WGS) entry which is preliminary data.</text>
</comment>
<comment type="catalytic activity">
    <reaction evidence="4">
        <text>[thioredoxin]-disulfide + sulfite + AMP + 2 H(+) = adenosine 5'-phosphosulfate + [thioredoxin]-dithiol</text>
        <dbReference type="Rhea" id="RHEA:21976"/>
        <dbReference type="Rhea" id="RHEA-COMP:10698"/>
        <dbReference type="Rhea" id="RHEA-COMP:10700"/>
        <dbReference type="ChEBI" id="CHEBI:15378"/>
        <dbReference type="ChEBI" id="CHEBI:17359"/>
        <dbReference type="ChEBI" id="CHEBI:29950"/>
        <dbReference type="ChEBI" id="CHEBI:50058"/>
        <dbReference type="ChEBI" id="CHEBI:58243"/>
        <dbReference type="ChEBI" id="CHEBI:456215"/>
        <dbReference type="EC" id="1.8.4.10"/>
    </reaction>
</comment>
<evidence type="ECO:0000313" key="6">
    <source>
        <dbReference type="EMBL" id="TQK77132.1"/>
    </source>
</evidence>
<feature type="binding site" evidence="4">
    <location>
        <position position="254"/>
    </location>
    <ligand>
        <name>[4Fe-4S] cluster</name>
        <dbReference type="ChEBI" id="CHEBI:49883"/>
    </ligand>
</feature>
<evidence type="ECO:0000256" key="2">
    <source>
        <dbReference type="ARBA" id="ARBA00023002"/>
    </source>
</evidence>
<feature type="binding site" evidence="4">
    <location>
        <position position="171"/>
    </location>
    <ligand>
        <name>[4Fe-4S] cluster</name>
        <dbReference type="ChEBI" id="CHEBI:49883"/>
    </ligand>
</feature>
<dbReference type="GO" id="GO:0043866">
    <property type="term" value="F:adenylyl-sulfate reductase (thioredoxin) activity"/>
    <property type="evidence" value="ECO:0007669"/>
    <property type="project" value="UniProtKB-EC"/>
</dbReference>
<feature type="domain" description="Phosphoadenosine phosphosulphate reductase" evidence="5">
    <location>
        <begin position="94"/>
        <end position="259"/>
    </location>
</feature>
<proteinExistence type="inferred from homology"/>
<evidence type="ECO:0000259" key="5">
    <source>
        <dbReference type="Pfam" id="PF01507"/>
    </source>
</evidence>
<comment type="similarity">
    <text evidence="1 4">Belongs to the PAPS reductase family. CysH subfamily.</text>
</comment>
<reference evidence="6 7" key="1">
    <citation type="submission" date="2019-06" db="EMBL/GenBank/DDBJ databases">
        <title>Sequencing the genomes of 1000 actinobacteria strains.</title>
        <authorList>
            <person name="Klenk H.-P."/>
        </authorList>
    </citation>
    <scope>NUCLEOTIDE SEQUENCE [LARGE SCALE GENOMIC DNA]</scope>
    <source>
        <strain evidence="6 7">DSM 10596</strain>
    </source>
</reference>
<dbReference type="HAMAP" id="MF_00063">
    <property type="entry name" value="CysH"/>
    <property type="match status" value="1"/>
</dbReference>
<sequence length="285" mass="31273">MSTLGEANAFTGVFAAGGGALVAQQRLARQAEWRREAERRERERTPRRTEAELQRIAAQGRDLLHGSQIGAQDEADAARVLAWVIDTFGDRIAVASSMADTVLVHLVSSYKPWVDVLFGDTGYHFETTLATRDRVAADMRVNVVSVRPRASVAEQDLAHGKDLFASDPTKCCHLRKVVPMRDQLADYEVWLTGVRRADAPSRAQAPIVVWDQANKLVKVNPIAAWSDEQTERYIAENAVIVNPLLSQGYPSIGCAPCTSMVEPGADPRSGRWAGQTKTECGLHVI</sequence>
<dbReference type="RefSeq" id="WP_246043601.1">
    <property type="nucleotide sequence ID" value="NZ_BAAATB010000006.1"/>
</dbReference>
<comment type="cofactor">
    <cofactor evidence="4">
        <name>[4Fe-4S] cluster</name>
        <dbReference type="ChEBI" id="CHEBI:49883"/>
    </cofactor>
    <text evidence="4">Binds 1 [4Fe-4S] cluster per subunit.</text>
</comment>
<evidence type="ECO:0000256" key="1">
    <source>
        <dbReference type="ARBA" id="ARBA00009732"/>
    </source>
</evidence>
<dbReference type="GO" id="GO:0070814">
    <property type="term" value="P:hydrogen sulfide biosynthetic process"/>
    <property type="evidence" value="ECO:0007669"/>
    <property type="project" value="UniProtKB-UniRule"/>
</dbReference>
<dbReference type="InterPro" id="IPR002500">
    <property type="entry name" value="PAPS_reduct_dom"/>
</dbReference>
<dbReference type="InterPro" id="IPR004511">
    <property type="entry name" value="PAPS/APS_Rdtase"/>
</dbReference>
<dbReference type="EMBL" id="VFNV01000001">
    <property type="protein sequence ID" value="TQK77132.1"/>
    <property type="molecule type" value="Genomic_DNA"/>
</dbReference>
<dbReference type="NCBIfam" id="TIGR00434">
    <property type="entry name" value="cysH"/>
    <property type="match status" value="1"/>
</dbReference>
<dbReference type="EC" id="1.8.4.10" evidence="4"/>
<dbReference type="GO" id="GO:0005737">
    <property type="term" value="C:cytoplasm"/>
    <property type="evidence" value="ECO:0007669"/>
    <property type="project" value="UniProtKB-SubCell"/>
</dbReference>
<dbReference type="SUPFAM" id="SSF52402">
    <property type="entry name" value="Adenine nucleotide alpha hydrolases-like"/>
    <property type="match status" value="1"/>
</dbReference>
<dbReference type="GO" id="GO:0051539">
    <property type="term" value="F:4 iron, 4 sulfur cluster binding"/>
    <property type="evidence" value="ECO:0007669"/>
    <property type="project" value="UniProtKB-UniRule"/>
</dbReference>
<feature type="binding site" evidence="4">
    <location>
        <position position="172"/>
    </location>
    <ligand>
        <name>[4Fe-4S] cluster</name>
        <dbReference type="ChEBI" id="CHEBI:49883"/>
    </ligand>
</feature>
<dbReference type="GO" id="GO:0004604">
    <property type="term" value="F:phosphoadenylyl-sulfate reductase (thioredoxin) activity"/>
    <property type="evidence" value="ECO:0007669"/>
    <property type="project" value="UniProtKB-UniRule"/>
</dbReference>
<protein>
    <recommendedName>
        <fullName evidence="4">Adenosine 5'-phosphosulfate reductase</fullName>
        <shortName evidence="4">APS reductase</shortName>
        <ecNumber evidence="4">1.8.4.10</ecNumber>
    </recommendedName>
    <alternativeName>
        <fullName evidence="4">5'-adenylylsulfate reductase</fullName>
    </alternativeName>
    <alternativeName>
        <fullName evidence="4">Thioredoxin-dependent 5'-adenylylsulfate reductase</fullName>
    </alternativeName>
</protein>
<dbReference type="PANTHER" id="PTHR46509:SF1">
    <property type="entry name" value="PHOSPHOADENOSINE PHOSPHOSULFATE REDUCTASE"/>
    <property type="match status" value="1"/>
</dbReference>
<keyword evidence="7" id="KW-1185">Reference proteome</keyword>
<comment type="pathway">
    <text evidence="3 4">Sulfur metabolism; hydrogen sulfide biosynthesis; sulfite from sulfate.</text>
</comment>
<keyword evidence="4" id="KW-0411">Iron-sulfur</keyword>
<dbReference type="GO" id="GO:0019379">
    <property type="term" value="P:sulfate assimilation, phosphoadenylyl sulfate reduction by phosphoadenylyl-sulfate reductase (thioredoxin)"/>
    <property type="evidence" value="ECO:0007669"/>
    <property type="project" value="UniProtKB-UniRule"/>
</dbReference>
<dbReference type="Pfam" id="PF01507">
    <property type="entry name" value="PAPS_reduct"/>
    <property type="match status" value="1"/>
</dbReference>
<feature type="active site" description="Nucleophile; cysteine thiosulfonate intermediate" evidence="4">
    <location>
        <position position="280"/>
    </location>
</feature>
<organism evidence="6 7">
    <name type="scientific">Rarobacter incanus</name>
    <dbReference type="NCBI Taxonomy" id="153494"/>
    <lineage>
        <taxon>Bacteria</taxon>
        <taxon>Bacillati</taxon>
        <taxon>Actinomycetota</taxon>
        <taxon>Actinomycetes</taxon>
        <taxon>Micrococcales</taxon>
        <taxon>Rarobacteraceae</taxon>
        <taxon>Rarobacter</taxon>
    </lineage>
</organism>
<evidence type="ECO:0000256" key="4">
    <source>
        <dbReference type="HAMAP-Rule" id="MF_00063"/>
    </source>
</evidence>
<keyword evidence="4" id="KW-0479">Metal-binding</keyword>
<accession>A0A542SR97</accession>
<keyword evidence="2 4" id="KW-0560">Oxidoreductase</keyword>
<feature type="binding site" evidence="4">
    <location>
        <position position="257"/>
    </location>
    <ligand>
        <name>[4Fe-4S] cluster</name>
        <dbReference type="ChEBI" id="CHEBI:49883"/>
    </ligand>
</feature>
<gene>
    <name evidence="4" type="primary">cysH</name>
    <name evidence="6" type="ORF">FB389_1847</name>
</gene>
<dbReference type="InterPro" id="IPR014729">
    <property type="entry name" value="Rossmann-like_a/b/a_fold"/>
</dbReference>
<comment type="subcellular location">
    <subcellularLocation>
        <location evidence="4">Cytoplasm</location>
    </subcellularLocation>
</comment>
<keyword evidence="4" id="KW-0963">Cytoplasm</keyword>
<dbReference type="PANTHER" id="PTHR46509">
    <property type="entry name" value="PHOSPHOADENOSINE PHOSPHOSULFATE REDUCTASE"/>
    <property type="match status" value="1"/>
</dbReference>
<comment type="function">
    <text evidence="4">Catalyzes the formation of sulfite from adenosine 5'-phosphosulfate (APS) using thioredoxin as an electron donor.</text>
</comment>
<keyword evidence="4" id="KW-0408">Iron</keyword>
<dbReference type="AlphaFoldDB" id="A0A542SR97"/>
<dbReference type="NCBIfam" id="NF002537">
    <property type="entry name" value="PRK02090.1"/>
    <property type="match status" value="1"/>
</dbReference>
<dbReference type="CDD" id="cd23945">
    <property type="entry name" value="PAPS_reductase"/>
    <property type="match status" value="1"/>
</dbReference>
<dbReference type="GO" id="GO:0046872">
    <property type="term" value="F:metal ion binding"/>
    <property type="evidence" value="ECO:0007669"/>
    <property type="project" value="UniProtKB-KW"/>
</dbReference>
<dbReference type="Gene3D" id="3.40.50.620">
    <property type="entry name" value="HUPs"/>
    <property type="match status" value="1"/>
</dbReference>
<name>A0A542SR97_9MICO</name>
<dbReference type="Proteomes" id="UP000316181">
    <property type="component" value="Unassembled WGS sequence"/>
</dbReference>
<evidence type="ECO:0000256" key="3">
    <source>
        <dbReference type="ARBA" id="ARBA00024327"/>
    </source>
</evidence>